<protein>
    <submittedName>
        <fullName evidence="4">Reverse transcriptase domain-containing protein</fullName>
    </submittedName>
</protein>
<dbReference type="AlphaFoldDB" id="A0A183GI63"/>
<dbReference type="PROSITE" id="PS50878">
    <property type="entry name" value="RT_POL"/>
    <property type="match status" value="1"/>
</dbReference>
<accession>A0A3P8GBF4</accession>
<feature type="domain" description="Reverse transcriptase" evidence="1">
    <location>
        <begin position="1"/>
        <end position="167"/>
    </location>
</feature>
<dbReference type="PANTHER" id="PTHR47027">
    <property type="entry name" value="REVERSE TRANSCRIPTASE DOMAIN-CONTAINING PROTEIN"/>
    <property type="match status" value="1"/>
</dbReference>
<dbReference type="OrthoDB" id="410104at2759"/>
<dbReference type="InterPro" id="IPR000477">
    <property type="entry name" value="RT_dom"/>
</dbReference>
<evidence type="ECO:0000313" key="4">
    <source>
        <dbReference type="WBParaSite" id="HPBE_0002230701-mRNA-1"/>
    </source>
</evidence>
<dbReference type="PANTHER" id="PTHR47027:SF20">
    <property type="entry name" value="REVERSE TRANSCRIPTASE-LIKE PROTEIN WITH RNA-DIRECTED DNA POLYMERASE DOMAIN"/>
    <property type="match status" value="1"/>
</dbReference>
<dbReference type="Pfam" id="PF00078">
    <property type="entry name" value="RVT_1"/>
    <property type="match status" value="1"/>
</dbReference>
<dbReference type="SUPFAM" id="SSF56672">
    <property type="entry name" value="DNA/RNA polymerases"/>
    <property type="match status" value="1"/>
</dbReference>
<name>A0A183GI63_HELPZ</name>
<evidence type="ECO:0000313" key="2">
    <source>
        <dbReference type="EMBL" id="VDP31793.1"/>
    </source>
</evidence>
<proteinExistence type="predicted"/>
<evidence type="ECO:0000259" key="1">
    <source>
        <dbReference type="PROSITE" id="PS50878"/>
    </source>
</evidence>
<organism evidence="3 4">
    <name type="scientific">Heligmosomoides polygyrus</name>
    <name type="common">Parasitic roundworm</name>
    <dbReference type="NCBI Taxonomy" id="6339"/>
    <lineage>
        <taxon>Eukaryota</taxon>
        <taxon>Metazoa</taxon>
        <taxon>Ecdysozoa</taxon>
        <taxon>Nematoda</taxon>
        <taxon>Chromadorea</taxon>
        <taxon>Rhabditida</taxon>
        <taxon>Rhabditina</taxon>
        <taxon>Rhabditomorpha</taxon>
        <taxon>Strongyloidea</taxon>
        <taxon>Heligmosomidae</taxon>
        <taxon>Heligmosomoides</taxon>
    </lineage>
</organism>
<dbReference type="WBParaSite" id="HPBE_0002230701-mRNA-1">
    <property type="protein sequence ID" value="HPBE_0002230701-mRNA-1"/>
    <property type="gene ID" value="HPBE_0002230701"/>
</dbReference>
<keyword evidence="3" id="KW-1185">Reference proteome</keyword>
<gene>
    <name evidence="2" type="ORF">HPBE_LOCUS22306</name>
</gene>
<dbReference type="Proteomes" id="UP000050761">
    <property type="component" value="Unassembled WGS sequence"/>
</dbReference>
<evidence type="ECO:0000313" key="3">
    <source>
        <dbReference type="Proteomes" id="UP000050761"/>
    </source>
</evidence>
<sequence>MKIYKRLVDSRLRAFSAFCLAFLDLEKACDRLPRTLLWKAFRGRVVPERLTTVIKDMYEGSKAAIRTPHWVTRKVDITVGVLQGSALDPFLFLLTLDSMVNHLEEGPLRRILYADDVALVADKQEELEEKVQLWQRDNGLRLNVKKAKFISSEKCAGSILYGQGEAIKEMKEFRSLGSDPSEEIFDYFFPRFRSTRKASERSHKEKVEARHHAVKVYTEVDGEEPFHEIQAAINFIEKWATTWELPWAAEKPHCLVTQTKHQHNSPPYKLKDTDLIHVENARDLCFHISSDLSFNSHYKAIVKKANYRIYNLWSRQGQTA</sequence>
<dbReference type="InterPro" id="IPR043502">
    <property type="entry name" value="DNA/RNA_pol_sf"/>
</dbReference>
<accession>A0A183GI63</accession>
<reference evidence="4" key="2">
    <citation type="submission" date="2019-09" db="UniProtKB">
        <authorList>
            <consortium name="WormBaseParasite"/>
        </authorList>
    </citation>
    <scope>IDENTIFICATION</scope>
</reference>
<reference evidence="2 3" key="1">
    <citation type="submission" date="2018-11" db="EMBL/GenBank/DDBJ databases">
        <authorList>
            <consortium name="Pathogen Informatics"/>
        </authorList>
    </citation>
    <scope>NUCLEOTIDE SEQUENCE [LARGE SCALE GENOMIC DNA]</scope>
</reference>
<dbReference type="EMBL" id="UZAH01033867">
    <property type="protein sequence ID" value="VDP31793.1"/>
    <property type="molecule type" value="Genomic_DNA"/>
</dbReference>